<feature type="transmembrane region" description="Helical" evidence="7">
    <location>
        <begin position="106"/>
        <end position="127"/>
    </location>
</feature>
<organism evidence="10 11">
    <name type="scientific">Nakamurella endophytica</name>
    <dbReference type="NCBI Taxonomy" id="1748367"/>
    <lineage>
        <taxon>Bacteria</taxon>
        <taxon>Bacillati</taxon>
        <taxon>Actinomycetota</taxon>
        <taxon>Actinomycetes</taxon>
        <taxon>Nakamurellales</taxon>
        <taxon>Nakamurellaceae</taxon>
        <taxon>Nakamurella</taxon>
    </lineage>
</organism>
<keyword evidence="11" id="KW-1185">Reference proteome</keyword>
<dbReference type="AlphaFoldDB" id="A0A917TAG6"/>
<keyword evidence="6 7" id="KW-0472">Membrane</keyword>
<evidence type="ECO:0000256" key="5">
    <source>
        <dbReference type="ARBA" id="ARBA00022989"/>
    </source>
</evidence>
<gene>
    <name evidence="10" type="ORF">GCM10011594_40830</name>
</gene>
<protein>
    <submittedName>
        <fullName evidence="10">ABC transporter permease</fullName>
    </submittedName>
</protein>
<keyword evidence="5 7" id="KW-1133">Transmembrane helix</keyword>
<comment type="similarity">
    <text evidence="7">Belongs to the binding-protein-dependent transport system permease family.</text>
</comment>
<dbReference type="EMBL" id="BMNA01000016">
    <property type="protein sequence ID" value="GGM16559.1"/>
    <property type="molecule type" value="Genomic_DNA"/>
</dbReference>
<dbReference type="SUPFAM" id="SSF161098">
    <property type="entry name" value="MetI-like"/>
    <property type="match status" value="1"/>
</dbReference>
<feature type="domain" description="ABC transmembrane type-1" evidence="9">
    <location>
        <begin position="99"/>
        <end position="279"/>
    </location>
</feature>
<evidence type="ECO:0000256" key="3">
    <source>
        <dbReference type="ARBA" id="ARBA00022475"/>
    </source>
</evidence>
<reference evidence="10" key="1">
    <citation type="journal article" date="2014" name="Int. J. Syst. Evol. Microbiol.">
        <title>Complete genome sequence of Corynebacterium casei LMG S-19264T (=DSM 44701T), isolated from a smear-ripened cheese.</title>
        <authorList>
            <consortium name="US DOE Joint Genome Institute (JGI-PGF)"/>
            <person name="Walter F."/>
            <person name="Albersmeier A."/>
            <person name="Kalinowski J."/>
            <person name="Ruckert C."/>
        </authorList>
    </citation>
    <scope>NUCLEOTIDE SEQUENCE</scope>
    <source>
        <strain evidence="10">CGMCC 4.7308</strain>
    </source>
</reference>
<dbReference type="GO" id="GO:0055085">
    <property type="term" value="P:transmembrane transport"/>
    <property type="evidence" value="ECO:0007669"/>
    <property type="project" value="InterPro"/>
</dbReference>
<keyword evidence="2 7" id="KW-0813">Transport</keyword>
<accession>A0A917TAG6</accession>
<dbReference type="PANTHER" id="PTHR30151">
    <property type="entry name" value="ALKANE SULFONATE ABC TRANSPORTER-RELATED, MEMBRANE SUBUNIT"/>
    <property type="match status" value="1"/>
</dbReference>
<evidence type="ECO:0000313" key="10">
    <source>
        <dbReference type="EMBL" id="GGM16559.1"/>
    </source>
</evidence>
<feature type="transmembrane region" description="Helical" evidence="7">
    <location>
        <begin position="218"/>
        <end position="239"/>
    </location>
</feature>
<proteinExistence type="inferred from homology"/>
<dbReference type="PANTHER" id="PTHR30151:SF20">
    <property type="entry name" value="ABC TRANSPORTER PERMEASE PROTEIN HI_0355-RELATED"/>
    <property type="match status" value="1"/>
</dbReference>
<feature type="transmembrane region" description="Helical" evidence="7">
    <location>
        <begin position="133"/>
        <end position="157"/>
    </location>
</feature>
<evidence type="ECO:0000256" key="1">
    <source>
        <dbReference type="ARBA" id="ARBA00004651"/>
    </source>
</evidence>
<dbReference type="Pfam" id="PF00528">
    <property type="entry name" value="BPD_transp_1"/>
    <property type="match status" value="1"/>
</dbReference>
<keyword evidence="4 7" id="KW-0812">Transmembrane</keyword>
<dbReference type="InterPro" id="IPR035906">
    <property type="entry name" value="MetI-like_sf"/>
</dbReference>
<dbReference type="InterPro" id="IPR000515">
    <property type="entry name" value="MetI-like"/>
</dbReference>
<feature type="transmembrane region" description="Helical" evidence="7">
    <location>
        <begin position="260"/>
        <end position="282"/>
    </location>
</feature>
<comment type="subcellular location">
    <subcellularLocation>
        <location evidence="1 7">Cell membrane</location>
        <topology evidence="1 7">Multi-pass membrane protein</topology>
    </subcellularLocation>
</comment>
<dbReference type="PROSITE" id="PS50928">
    <property type="entry name" value="ABC_TM1"/>
    <property type="match status" value="1"/>
</dbReference>
<evidence type="ECO:0000256" key="6">
    <source>
        <dbReference type="ARBA" id="ARBA00023136"/>
    </source>
</evidence>
<evidence type="ECO:0000313" key="11">
    <source>
        <dbReference type="Proteomes" id="UP000655208"/>
    </source>
</evidence>
<evidence type="ECO:0000256" key="8">
    <source>
        <dbReference type="SAM" id="MobiDB-lite"/>
    </source>
</evidence>
<dbReference type="GO" id="GO:0005886">
    <property type="term" value="C:plasma membrane"/>
    <property type="evidence" value="ECO:0007669"/>
    <property type="project" value="UniProtKB-SubCell"/>
</dbReference>
<keyword evidence="3" id="KW-1003">Cell membrane</keyword>
<feature type="compositionally biased region" description="Low complexity" evidence="8">
    <location>
        <begin position="15"/>
        <end position="24"/>
    </location>
</feature>
<feature type="region of interest" description="Disordered" evidence="8">
    <location>
        <begin position="1"/>
        <end position="30"/>
    </location>
</feature>
<dbReference type="CDD" id="cd06261">
    <property type="entry name" value="TM_PBP2"/>
    <property type="match status" value="1"/>
</dbReference>
<feature type="transmembrane region" description="Helical" evidence="7">
    <location>
        <begin position="164"/>
        <end position="184"/>
    </location>
</feature>
<evidence type="ECO:0000256" key="7">
    <source>
        <dbReference type="RuleBase" id="RU363032"/>
    </source>
</evidence>
<comment type="caution">
    <text evidence="10">The sequence shown here is derived from an EMBL/GenBank/DDBJ whole genome shotgun (WGS) entry which is preliminary data.</text>
</comment>
<evidence type="ECO:0000256" key="2">
    <source>
        <dbReference type="ARBA" id="ARBA00022448"/>
    </source>
</evidence>
<dbReference type="Proteomes" id="UP000655208">
    <property type="component" value="Unassembled WGS sequence"/>
</dbReference>
<feature type="transmembrane region" description="Helical" evidence="7">
    <location>
        <begin position="44"/>
        <end position="65"/>
    </location>
</feature>
<reference evidence="10" key="2">
    <citation type="submission" date="2020-09" db="EMBL/GenBank/DDBJ databases">
        <authorList>
            <person name="Sun Q."/>
            <person name="Zhou Y."/>
        </authorList>
    </citation>
    <scope>NUCLEOTIDE SEQUENCE</scope>
    <source>
        <strain evidence="10">CGMCC 4.7308</strain>
    </source>
</reference>
<sequence>MTVDAPAGGRGTDRPAVPTTATPAPDGPSRSVAADVLRRVGVSLLTFVVSAVVLVLLWYAFLSVFRIDSFVGKRPVDVWRYLFDVPAAAKNRSALLSGLGITLSDAAIGFVSGTVLAVLVAVLFTLVRPLEFAFLPLAMLLRSVPLVAMAPLIGLVFGRGIAGAAAIGGIVVFFPVLVNVSLGLRSASQQSLDVVRVNGGSRWTALRMVAVPSALPNLFAALRISVPGAVIGAMLYEWLFSAKGLGAAIFRANAQVQYNLVWAIVVVVTGASIALYTVVGIVETVVLSAWGPSAGRR</sequence>
<name>A0A917TAG6_9ACTN</name>
<dbReference type="Gene3D" id="1.10.3720.10">
    <property type="entry name" value="MetI-like"/>
    <property type="match status" value="1"/>
</dbReference>
<evidence type="ECO:0000259" key="9">
    <source>
        <dbReference type="PROSITE" id="PS50928"/>
    </source>
</evidence>
<evidence type="ECO:0000256" key="4">
    <source>
        <dbReference type="ARBA" id="ARBA00022692"/>
    </source>
</evidence>